<accession>A0A443QPC2</accession>
<dbReference type="InterPro" id="IPR029033">
    <property type="entry name" value="His_PPase_superfam"/>
</dbReference>
<dbReference type="PANTHER" id="PTHR11567:SF210">
    <property type="entry name" value="ACID PHOSPHATASE 5-RELATED"/>
    <property type="match status" value="1"/>
</dbReference>
<dbReference type="Gene3D" id="3.40.50.1240">
    <property type="entry name" value="Phosphoglycerate mutase-like"/>
    <property type="match status" value="1"/>
</dbReference>
<feature type="non-terminal residue" evidence="1">
    <location>
        <position position="1"/>
    </location>
</feature>
<keyword evidence="2" id="KW-1185">Reference proteome</keyword>
<dbReference type="InterPro" id="IPR050645">
    <property type="entry name" value="Histidine_acid_phosphatase"/>
</dbReference>
<dbReference type="VEuPathDB" id="VectorBase:LDEU014244"/>
<dbReference type="OrthoDB" id="6418769at2759"/>
<dbReference type="GO" id="GO:0016791">
    <property type="term" value="F:phosphatase activity"/>
    <property type="evidence" value="ECO:0007669"/>
    <property type="project" value="UniProtKB-ARBA"/>
</dbReference>
<dbReference type="Proteomes" id="UP000288716">
    <property type="component" value="Unassembled WGS sequence"/>
</dbReference>
<gene>
    <name evidence="1" type="ORF">B4U80_14748</name>
</gene>
<evidence type="ECO:0000313" key="1">
    <source>
        <dbReference type="EMBL" id="RWS04847.1"/>
    </source>
</evidence>
<dbReference type="AlphaFoldDB" id="A0A443QPC2"/>
<dbReference type="SUPFAM" id="SSF53254">
    <property type="entry name" value="Phosphoglycerate mutase-like"/>
    <property type="match status" value="1"/>
</dbReference>
<name>A0A443QPC2_9ACAR</name>
<dbReference type="PANTHER" id="PTHR11567">
    <property type="entry name" value="ACID PHOSPHATASE-RELATED"/>
    <property type="match status" value="1"/>
</dbReference>
<dbReference type="EMBL" id="NCKV01053340">
    <property type="protein sequence ID" value="RWS04847.1"/>
    <property type="molecule type" value="Genomic_DNA"/>
</dbReference>
<reference evidence="1 2" key="1">
    <citation type="journal article" date="2018" name="Gigascience">
        <title>Genomes of trombidid mites reveal novel predicted allergens and laterally-transferred genes associated with secondary metabolism.</title>
        <authorList>
            <person name="Dong X."/>
            <person name="Chaisiri K."/>
            <person name="Xia D."/>
            <person name="Armstrong S.D."/>
            <person name="Fang Y."/>
            <person name="Donnelly M.J."/>
            <person name="Kadowaki T."/>
            <person name="McGarry J.W."/>
            <person name="Darby A.C."/>
            <person name="Makepeace B.L."/>
        </authorList>
    </citation>
    <scope>NUCLEOTIDE SEQUENCE [LARGE SCALE GENOMIC DNA]</scope>
    <source>
        <strain evidence="1">UoL-UT</strain>
    </source>
</reference>
<sequence length="119" mass="13912">SFLAEIRNQINLIASNNTFDSVRIYSGTDILIGGIFSALGVSDNRRAPVGSAVMFEFYESDLYPKNFVRFYYLHDTYSERPNLLTIYNCLTDEMCSFEKFKKQIEKYIPNDWRYECGLK</sequence>
<protein>
    <submittedName>
        <fullName evidence="1">Lysosomal acid phosphatase-like isoform X3</fullName>
    </submittedName>
</protein>
<organism evidence="1 2">
    <name type="scientific">Leptotrombidium deliense</name>
    <dbReference type="NCBI Taxonomy" id="299467"/>
    <lineage>
        <taxon>Eukaryota</taxon>
        <taxon>Metazoa</taxon>
        <taxon>Ecdysozoa</taxon>
        <taxon>Arthropoda</taxon>
        <taxon>Chelicerata</taxon>
        <taxon>Arachnida</taxon>
        <taxon>Acari</taxon>
        <taxon>Acariformes</taxon>
        <taxon>Trombidiformes</taxon>
        <taxon>Prostigmata</taxon>
        <taxon>Anystina</taxon>
        <taxon>Parasitengona</taxon>
        <taxon>Trombiculoidea</taxon>
        <taxon>Trombiculidae</taxon>
        <taxon>Leptotrombidium</taxon>
    </lineage>
</organism>
<dbReference type="STRING" id="299467.A0A443QPC2"/>
<evidence type="ECO:0000313" key="2">
    <source>
        <dbReference type="Proteomes" id="UP000288716"/>
    </source>
</evidence>
<comment type="caution">
    <text evidence="1">The sequence shown here is derived from an EMBL/GenBank/DDBJ whole genome shotgun (WGS) entry which is preliminary data.</text>
</comment>
<proteinExistence type="predicted"/>